<evidence type="ECO:0000256" key="9">
    <source>
        <dbReference type="ARBA" id="ARBA00023180"/>
    </source>
</evidence>
<dbReference type="Proteomes" id="UP000230750">
    <property type="component" value="Unassembled WGS sequence"/>
</dbReference>
<evidence type="ECO:0000256" key="8">
    <source>
        <dbReference type="ARBA" id="ARBA00023136"/>
    </source>
</evidence>
<comment type="subcellular location">
    <subcellularLocation>
        <location evidence="10">Endomembrane system</location>
        <topology evidence="10">Single-pass type II membrane protein</topology>
    </subcellularLocation>
    <subcellularLocation>
        <location evidence="11">Golgi apparatus</location>
        <location evidence="11">Golgi stack membrane</location>
        <topology evidence="11">Single-pass type II membrane protein</topology>
    </subcellularLocation>
</comment>
<evidence type="ECO:0000256" key="10">
    <source>
        <dbReference type="ARBA" id="ARBA00060399"/>
    </source>
</evidence>
<keyword evidence="5 11" id="KW-0812">Transmembrane</keyword>
<comment type="caution">
    <text evidence="14">The sequence shown here is derived from an EMBL/GenBank/DDBJ whole genome shotgun (WGS) entry which is preliminary data.</text>
</comment>
<comment type="pathway">
    <text evidence="1">Protein modification; protein glycosylation.</text>
</comment>
<accession>A0A2G8LGL2</accession>
<organism evidence="14 15">
    <name type="scientific">Stichopus japonicus</name>
    <name type="common">Sea cucumber</name>
    <dbReference type="NCBI Taxonomy" id="307972"/>
    <lineage>
        <taxon>Eukaryota</taxon>
        <taxon>Metazoa</taxon>
        <taxon>Echinodermata</taxon>
        <taxon>Eleutherozoa</taxon>
        <taxon>Echinozoa</taxon>
        <taxon>Holothuroidea</taxon>
        <taxon>Aspidochirotacea</taxon>
        <taxon>Aspidochirotida</taxon>
        <taxon>Stichopodidae</taxon>
        <taxon>Apostichopus</taxon>
    </lineage>
</organism>
<evidence type="ECO:0000256" key="5">
    <source>
        <dbReference type="ARBA" id="ARBA00022692"/>
    </source>
</evidence>
<keyword evidence="4 11" id="KW-0808">Transferase</keyword>
<evidence type="ECO:0000256" key="4">
    <source>
        <dbReference type="ARBA" id="ARBA00022679"/>
    </source>
</evidence>
<gene>
    <name evidence="14" type="ORF">BSL78_03688</name>
</gene>
<evidence type="ECO:0000256" key="7">
    <source>
        <dbReference type="ARBA" id="ARBA00022989"/>
    </source>
</evidence>
<dbReference type="OrthoDB" id="427096at2759"/>
<dbReference type="EMBL" id="MRZV01000084">
    <property type="protein sequence ID" value="PIK59386.1"/>
    <property type="molecule type" value="Genomic_DNA"/>
</dbReference>
<proteinExistence type="inferred from homology"/>
<evidence type="ECO:0000256" key="3">
    <source>
        <dbReference type="ARBA" id="ARBA00022676"/>
    </source>
</evidence>
<dbReference type="FunFam" id="3.40.50.11660:FF:000002">
    <property type="entry name" value="Alpha-(1,3)-fucosyltransferase"/>
    <property type="match status" value="1"/>
</dbReference>
<dbReference type="PANTHER" id="PTHR11929:SF145">
    <property type="entry name" value="ALPHA-(1,3)-FUCOSYLTRANSFERASE FUT-1"/>
    <property type="match status" value="1"/>
</dbReference>
<dbReference type="SUPFAM" id="SSF53756">
    <property type="entry name" value="UDP-Glycosyltransferase/glycogen phosphorylase"/>
    <property type="match status" value="1"/>
</dbReference>
<dbReference type="GO" id="GO:0046920">
    <property type="term" value="F:alpha-(1-&gt;3)-fucosyltransferase activity"/>
    <property type="evidence" value="ECO:0007669"/>
    <property type="project" value="TreeGrafter"/>
</dbReference>
<keyword evidence="8 11" id="KW-0472">Membrane</keyword>
<protein>
    <recommendedName>
        <fullName evidence="11">Fucosyltransferase</fullName>
        <ecNumber evidence="11">2.4.1.-</ecNumber>
    </recommendedName>
</protein>
<keyword evidence="3 11" id="KW-0328">Glycosyltransferase</keyword>
<evidence type="ECO:0000256" key="11">
    <source>
        <dbReference type="RuleBase" id="RU003832"/>
    </source>
</evidence>
<dbReference type="InterPro" id="IPR055270">
    <property type="entry name" value="Glyco_tran_10_C"/>
</dbReference>
<evidence type="ECO:0000313" key="14">
    <source>
        <dbReference type="EMBL" id="PIK59386.1"/>
    </source>
</evidence>
<feature type="domain" description="Fucosyltransferase N-terminal" evidence="13">
    <location>
        <begin position="92"/>
        <end position="190"/>
    </location>
</feature>
<keyword evidence="11" id="KW-0333">Golgi apparatus</keyword>
<evidence type="ECO:0000259" key="12">
    <source>
        <dbReference type="Pfam" id="PF00852"/>
    </source>
</evidence>
<dbReference type="EC" id="2.4.1.-" evidence="11"/>
<evidence type="ECO:0000256" key="2">
    <source>
        <dbReference type="ARBA" id="ARBA00008919"/>
    </source>
</evidence>
<keyword evidence="7 11" id="KW-1133">Transmembrane helix</keyword>
<evidence type="ECO:0000259" key="13">
    <source>
        <dbReference type="Pfam" id="PF17039"/>
    </source>
</evidence>
<evidence type="ECO:0000256" key="1">
    <source>
        <dbReference type="ARBA" id="ARBA00004922"/>
    </source>
</evidence>
<reference evidence="14 15" key="1">
    <citation type="journal article" date="2017" name="PLoS Biol.">
        <title>The sea cucumber genome provides insights into morphological evolution and visceral regeneration.</title>
        <authorList>
            <person name="Zhang X."/>
            <person name="Sun L."/>
            <person name="Yuan J."/>
            <person name="Sun Y."/>
            <person name="Gao Y."/>
            <person name="Zhang L."/>
            <person name="Li S."/>
            <person name="Dai H."/>
            <person name="Hamel J.F."/>
            <person name="Liu C."/>
            <person name="Yu Y."/>
            <person name="Liu S."/>
            <person name="Lin W."/>
            <person name="Guo K."/>
            <person name="Jin S."/>
            <person name="Xu P."/>
            <person name="Storey K.B."/>
            <person name="Huan P."/>
            <person name="Zhang T."/>
            <person name="Zhou Y."/>
            <person name="Zhang J."/>
            <person name="Lin C."/>
            <person name="Li X."/>
            <person name="Xing L."/>
            <person name="Huo D."/>
            <person name="Sun M."/>
            <person name="Wang L."/>
            <person name="Mercier A."/>
            <person name="Li F."/>
            <person name="Yang H."/>
            <person name="Xiang J."/>
        </authorList>
    </citation>
    <scope>NUCLEOTIDE SEQUENCE [LARGE SCALE GENOMIC DNA]</scope>
    <source>
        <strain evidence="14">Shaxun</strain>
        <tissue evidence="14">Muscle</tissue>
    </source>
</reference>
<dbReference type="PANTHER" id="PTHR11929">
    <property type="entry name" value="ALPHA- 1,3 -FUCOSYLTRANSFERASE"/>
    <property type="match status" value="1"/>
</dbReference>
<feature type="transmembrane region" description="Helical" evidence="11">
    <location>
        <begin position="6"/>
        <end position="26"/>
    </location>
</feature>
<dbReference type="Pfam" id="PF00852">
    <property type="entry name" value="Glyco_transf_10"/>
    <property type="match status" value="1"/>
</dbReference>
<feature type="domain" description="Fucosyltransferase C-terminal" evidence="12">
    <location>
        <begin position="210"/>
        <end position="334"/>
    </location>
</feature>
<sequence>MWQLKYAITCVLLINLVFITYLLLYTKTIVKDHTGMFGNKNLFIPWNEPNHELVEGKASCQKRLLLFGMKQHWKEFCKFPQMPQFNQLVQFPRTFDCSNLSCSVNLTYSESIKDIRGADMVLFTDVYQWLTPDMWAWAHGNRSETQPWVLISLDSPLYASGLTPPEKFYDTSFNWIASYKSDSDVSLPFGYYEPFLQDKPLDMDLKSFVQNKTRLIAWMSSNCETLQWDRLRLVNELNEIIHVDMYGKCGEKEVPWNDRKVINSLLGNHKFYLSFENSCCDDYISEKFWRALDIGMVPIVVGASLEQYTKFAPPGSFIHVEQFPSLAALSVHITISLQTTRRNTWNIADGGKREEL</sequence>
<keyword evidence="15" id="KW-1185">Reference proteome</keyword>
<name>A0A2G8LGL2_STIJA</name>
<dbReference type="GO" id="GO:0032580">
    <property type="term" value="C:Golgi cisterna membrane"/>
    <property type="evidence" value="ECO:0007669"/>
    <property type="project" value="UniProtKB-SubCell"/>
</dbReference>
<dbReference type="InterPro" id="IPR038577">
    <property type="entry name" value="GT10-like_C_sf"/>
</dbReference>
<keyword evidence="9" id="KW-0325">Glycoprotein</keyword>
<dbReference type="Pfam" id="PF17039">
    <property type="entry name" value="Glyco_tran_10_N"/>
    <property type="match status" value="1"/>
</dbReference>
<dbReference type="Gene3D" id="3.40.50.11660">
    <property type="entry name" value="Glycosyl transferase family 10, C-terminal domain"/>
    <property type="match status" value="1"/>
</dbReference>
<evidence type="ECO:0000313" key="15">
    <source>
        <dbReference type="Proteomes" id="UP000230750"/>
    </source>
</evidence>
<dbReference type="UniPathway" id="UPA00378"/>
<dbReference type="AlphaFoldDB" id="A0A2G8LGL2"/>
<dbReference type="InterPro" id="IPR001503">
    <property type="entry name" value="Glyco_trans_10"/>
</dbReference>
<dbReference type="InterPro" id="IPR031481">
    <property type="entry name" value="Glyco_tran_10_N"/>
</dbReference>
<comment type="similarity">
    <text evidence="2 11">Belongs to the glycosyltransferase 10 family.</text>
</comment>
<evidence type="ECO:0000256" key="6">
    <source>
        <dbReference type="ARBA" id="ARBA00022968"/>
    </source>
</evidence>
<keyword evidence="6" id="KW-0735">Signal-anchor</keyword>